<evidence type="ECO:0000256" key="4">
    <source>
        <dbReference type="ARBA" id="ARBA00023163"/>
    </source>
</evidence>
<dbReference type="GO" id="GO:0006351">
    <property type="term" value="P:DNA-templated transcription"/>
    <property type="evidence" value="ECO:0007669"/>
    <property type="project" value="TreeGrafter"/>
</dbReference>
<dbReference type="OrthoDB" id="5526340at2"/>
<proteinExistence type="inferred from homology"/>
<protein>
    <submittedName>
        <fullName evidence="7">LysR family transcriptional regulator</fullName>
    </submittedName>
</protein>
<keyword evidence="4" id="KW-0804">Transcription</keyword>
<dbReference type="SUPFAM" id="SSF46785">
    <property type="entry name" value="Winged helix' DNA-binding domain"/>
    <property type="match status" value="1"/>
</dbReference>
<dbReference type="EMBL" id="PNCK01000042">
    <property type="protein sequence ID" value="TMP42129.1"/>
    <property type="molecule type" value="Genomic_DNA"/>
</dbReference>
<dbReference type="Proteomes" id="UP000305730">
    <property type="component" value="Unassembled WGS sequence"/>
</dbReference>
<dbReference type="AlphaFoldDB" id="A0A5S3XWK6"/>
<dbReference type="PANTHER" id="PTHR30537:SF26">
    <property type="entry name" value="GLYCINE CLEAVAGE SYSTEM TRANSCRIPTIONAL ACTIVATOR"/>
    <property type="match status" value="1"/>
</dbReference>
<dbReference type="PANTHER" id="PTHR30537">
    <property type="entry name" value="HTH-TYPE TRANSCRIPTIONAL REGULATOR"/>
    <property type="match status" value="1"/>
</dbReference>
<keyword evidence="8" id="KW-1185">Reference proteome</keyword>
<keyword evidence="3" id="KW-0238">DNA-binding</keyword>
<sequence>MHKVLNNLNLLRTFNAAAHHASYSLAADQLCISQAAVSQQMRQLQRLLGQQLFTRKGKSMLLTQSGEVLFLATNNALSVLSESLDTLSKQPLAGSLTISSTQAFSAIWLMPRLHLFSKLHPEIIINIQSSAGFDDLTAQHIDLAIRFGKNVRQKTPKEYECLHFGDGTVHPVCSVNTLKELKNKKCADMLGHPLIKIGSSSPYDWVEWAEHHGISEVSENTIYTSVSSTDMALTAILNSNSIALIVDYLCQNHIESGALSIALPLPHPNKVERYFVYDKRSPKHERIQVFIEWVKSQIVNEAGQ</sequence>
<dbReference type="InterPro" id="IPR058163">
    <property type="entry name" value="LysR-type_TF_proteobact-type"/>
</dbReference>
<evidence type="ECO:0000313" key="9">
    <source>
        <dbReference type="Proteomes" id="UP000307706"/>
    </source>
</evidence>
<dbReference type="PROSITE" id="PS50931">
    <property type="entry name" value="HTH_LYSR"/>
    <property type="match status" value="1"/>
</dbReference>
<evidence type="ECO:0000256" key="2">
    <source>
        <dbReference type="ARBA" id="ARBA00023015"/>
    </source>
</evidence>
<dbReference type="InterPro" id="IPR036390">
    <property type="entry name" value="WH_DNA-bd_sf"/>
</dbReference>
<dbReference type="InterPro" id="IPR000847">
    <property type="entry name" value="LysR_HTH_N"/>
</dbReference>
<dbReference type="InterPro" id="IPR036388">
    <property type="entry name" value="WH-like_DNA-bd_sf"/>
</dbReference>
<comment type="caution">
    <text evidence="7">The sequence shown here is derived from an EMBL/GenBank/DDBJ whole genome shotgun (WGS) entry which is preliminary data.</text>
</comment>
<dbReference type="Proteomes" id="UP000307706">
    <property type="component" value="Unassembled WGS sequence"/>
</dbReference>
<evidence type="ECO:0000313" key="8">
    <source>
        <dbReference type="Proteomes" id="UP000305730"/>
    </source>
</evidence>
<dbReference type="SUPFAM" id="SSF53850">
    <property type="entry name" value="Periplasmic binding protein-like II"/>
    <property type="match status" value="1"/>
</dbReference>
<evidence type="ECO:0000256" key="1">
    <source>
        <dbReference type="ARBA" id="ARBA00009437"/>
    </source>
</evidence>
<evidence type="ECO:0000313" key="7">
    <source>
        <dbReference type="EMBL" id="TMP62401.1"/>
    </source>
</evidence>
<organism evidence="7 9">
    <name type="scientific">Pseudoalteromonas citrea</name>
    <dbReference type="NCBI Taxonomy" id="43655"/>
    <lineage>
        <taxon>Bacteria</taxon>
        <taxon>Pseudomonadati</taxon>
        <taxon>Pseudomonadota</taxon>
        <taxon>Gammaproteobacteria</taxon>
        <taxon>Alteromonadales</taxon>
        <taxon>Pseudoalteromonadaceae</taxon>
        <taxon>Pseudoalteromonas</taxon>
    </lineage>
</organism>
<reference evidence="7" key="3">
    <citation type="submission" date="2019-09" db="EMBL/GenBank/DDBJ databases">
        <title>Co-occurence of chitin degradation, pigmentation and bioactivity in marine Pseudoalteromonas.</title>
        <authorList>
            <person name="Sonnenschein E.C."/>
            <person name="Bech P.K."/>
        </authorList>
    </citation>
    <scope>NUCLEOTIDE SEQUENCE</scope>
    <source>
        <strain evidence="7">S2231</strain>
    </source>
</reference>
<comment type="similarity">
    <text evidence="1">Belongs to the LysR transcriptional regulatory family.</text>
</comment>
<evidence type="ECO:0000256" key="3">
    <source>
        <dbReference type="ARBA" id="ARBA00023125"/>
    </source>
</evidence>
<dbReference type="Pfam" id="PF00126">
    <property type="entry name" value="HTH_1"/>
    <property type="match status" value="1"/>
</dbReference>
<evidence type="ECO:0000313" key="6">
    <source>
        <dbReference type="EMBL" id="TMP42129.1"/>
    </source>
</evidence>
<reference evidence="8 9" key="2">
    <citation type="submission" date="2019-06" db="EMBL/GenBank/DDBJ databases">
        <title>Co-occurence of chitin degradation, pigmentation and bioactivity in marine Pseudoalteromonas.</title>
        <authorList>
            <person name="Sonnenschein E.C."/>
            <person name="Bech P.K."/>
        </authorList>
    </citation>
    <scope>NUCLEOTIDE SEQUENCE [LARGE SCALE GENOMIC DNA]</scope>
    <source>
        <strain evidence="9">S2231</strain>
        <strain evidence="6 8">S2233</strain>
    </source>
</reference>
<dbReference type="Gene3D" id="3.40.190.10">
    <property type="entry name" value="Periplasmic binding protein-like II"/>
    <property type="match status" value="2"/>
</dbReference>
<gene>
    <name evidence="7" type="ORF">CWB96_01735</name>
    <name evidence="6" type="ORF">CWB97_12330</name>
</gene>
<dbReference type="PRINTS" id="PR00039">
    <property type="entry name" value="HTHLYSR"/>
</dbReference>
<evidence type="ECO:0000259" key="5">
    <source>
        <dbReference type="PROSITE" id="PS50931"/>
    </source>
</evidence>
<dbReference type="Gene3D" id="1.10.10.10">
    <property type="entry name" value="Winged helix-like DNA-binding domain superfamily/Winged helix DNA-binding domain"/>
    <property type="match status" value="1"/>
</dbReference>
<dbReference type="EMBL" id="PNCL01000008">
    <property type="protein sequence ID" value="TMP62401.1"/>
    <property type="molecule type" value="Genomic_DNA"/>
</dbReference>
<name>A0A5S3XWK6_9GAMM</name>
<reference evidence="7 9" key="1">
    <citation type="submission" date="2017-12" db="EMBL/GenBank/DDBJ databases">
        <authorList>
            <person name="Paulsen S."/>
            <person name="Gram L.K."/>
        </authorList>
    </citation>
    <scope>NUCLEOTIDE SEQUENCE [LARGE SCALE GENOMIC DNA]</scope>
    <source>
        <strain evidence="7 9">S2231</strain>
        <strain evidence="6">S2233</strain>
    </source>
</reference>
<keyword evidence="2" id="KW-0805">Transcription regulation</keyword>
<dbReference type="GO" id="GO:0043565">
    <property type="term" value="F:sequence-specific DNA binding"/>
    <property type="evidence" value="ECO:0007669"/>
    <property type="project" value="TreeGrafter"/>
</dbReference>
<dbReference type="GO" id="GO:0003700">
    <property type="term" value="F:DNA-binding transcription factor activity"/>
    <property type="evidence" value="ECO:0007669"/>
    <property type="project" value="InterPro"/>
</dbReference>
<dbReference type="InterPro" id="IPR005119">
    <property type="entry name" value="LysR_subst-bd"/>
</dbReference>
<accession>A0A5S3XWK6</accession>
<dbReference type="Pfam" id="PF03466">
    <property type="entry name" value="LysR_substrate"/>
    <property type="match status" value="1"/>
</dbReference>
<feature type="domain" description="HTH lysR-type" evidence="5">
    <location>
        <begin position="6"/>
        <end position="63"/>
    </location>
</feature>